<dbReference type="CDD" id="cd05930">
    <property type="entry name" value="A_NRPS"/>
    <property type="match status" value="1"/>
</dbReference>
<protein>
    <recommendedName>
        <fullName evidence="22">Carrier domain-containing protein</fullName>
    </recommendedName>
</protein>
<dbReference type="SUPFAM" id="SSF51735">
    <property type="entry name" value="NAD(P)-binding Rossmann-fold domains"/>
    <property type="match status" value="1"/>
</dbReference>
<dbReference type="InterPro" id="IPR011761">
    <property type="entry name" value="ATP-grasp"/>
</dbReference>
<organism evidence="20 21">
    <name type="scientific">Phytophthora kernoviae</name>
    <dbReference type="NCBI Taxonomy" id="325452"/>
    <lineage>
        <taxon>Eukaryota</taxon>
        <taxon>Sar</taxon>
        <taxon>Stramenopiles</taxon>
        <taxon>Oomycota</taxon>
        <taxon>Peronosporomycetes</taxon>
        <taxon>Peronosporales</taxon>
        <taxon>Peronosporaceae</taxon>
        <taxon>Phytophthora</taxon>
    </lineage>
</organism>
<keyword evidence="10 14" id="KW-0067">ATP-binding</keyword>
<dbReference type="GO" id="GO:0016874">
    <property type="term" value="F:ligase activity"/>
    <property type="evidence" value="ECO:0007669"/>
    <property type="project" value="UniProtKB-KW"/>
</dbReference>
<evidence type="ECO:0000256" key="12">
    <source>
        <dbReference type="ARBA" id="ARBA00023136"/>
    </source>
</evidence>
<keyword evidence="11 15" id="KW-1133">Transmembrane helix</keyword>
<evidence type="ECO:0000256" key="3">
    <source>
        <dbReference type="ARBA" id="ARBA00007015"/>
    </source>
</evidence>
<keyword evidence="5" id="KW-0596">Phosphopantetheine</keyword>
<dbReference type="PROSITE" id="PS50979">
    <property type="entry name" value="BC"/>
    <property type="match status" value="1"/>
</dbReference>
<evidence type="ECO:0000256" key="9">
    <source>
        <dbReference type="ARBA" id="ARBA00022741"/>
    </source>
</evidence>
<dbReference type="Gene3D" id="2.40.50.100">
    <property type="match status" value="1"/>
</dbReference>
<evidence type="ECO:0000256" key="2">
    <source>
        <dbReference type="ARBA" id="ARBA00004141"/>
    </source>
</evidence>
<evidence type="ECO:0000256" key="8">
    <source>
        <dbReference type="ARBA" id="ARBA00022692"/>
    </source>
</evidence>
<dbReference type="Pfam" id="PF03092">
    <property type="entry name" value="BT1"/>
    <property type="match status" value="1"/>
</dbReference>
<feature type="transmembrane region" description="Helical" evidence="15">
    <location>
        <begin position="1397"/>
        <end position="1417"/>
    </location>
</feature>
<dbReference type="InterPro" id="IPR011764">
    <property type="entry name" value="Biotin_carboxylation_dom"/>
</dbReference>
<evidence type="ECO:0000256" key="1">
    <source>
        <dbReference type="ARBA" id="ARBA00001953"/>
    </source>
</evidence>
<dbReference type="Pfam" id="PF00501">
    <property type="entry name" value="AMP-binding"/>
    <property type="match status" value="1"/>
</dbReference>
<sequence length="2356" mass="260304">MAPQVTTTCFQEAELAPLRVLVLPHTGGVSRALALEWGKSFHAAGLAVELWGVDWSWPTRDADTAHSLELVAAICAQLSSGFFGKPFVLVGHSLGALVALALAHLLEQRNFSTPRHVFFSGAAEPTSWSLYDEKSTLQDDVELLKLLEQWGGTDKELLAIPEQRQALLTRLRADLKFHNGLVDWYRQGKKQINADVTVFGGLNDKSAPVDSLVQWKEVCASQKNKFDVKTFKGGHFYLTSAESQEAFANALITKLKAVTAIAVTESRTLIDGLNAKTAPYPSEQCLHDMFKEAVKRTPDAIAVCYEGKTLTFREVDEQSERLADYLFHVGVRPNCISGIFMEHCIEFVIAYIAALTAGGAYMPLEVVYPADLLERVMEESKPTIVLTKKKFRNRLPAWQQALELDDGWLENLSKRSIPMMPADRTQTHPDDLAYVVMSSGTTGVPKGICCPHRGAVHSYNWRLTHCPYKEDDRVACHVFFVWELLRPMLGNRPLYIIPDSTIYDPVKLVEYLDTHVITRILFTPSLLQLILDTCSREVLLQRLSKLRLVWLCGEVVTLELRDRFVRLFPKCELQNLYSVSECHDVSAVDLARMSNFDNSLSTKYASCGEVMDNVKAYVLDDNCKPVSVGVPGELYIGGPCLAIGYLNRPEQTAQRFLKHVVPGETVYRTGDRARFLPNGHLELIGRCDFMVKIRGYSVVLGAVESALAQHPLVSTSVVLTEGDEGEDKRLVAYIVPEDWEKVPSASNLRGFLKEKLPHYAIPSVFVQLDALPINSASGKLDRKKMPSIEEAKKLRNESIDLTVEPKNLPQTDTEKKLALIWADLLRLESDNVLHREASFFDVGGHSLLSTRLVSSVRDTFDVHLTLADILSSPELCAIAARIDQSLGGSGKSNSTSELTEGAKKVVLPLEAVLDASIYPAATRKTGYSRYRVEMVGRPPRNVFLTGATGFLGVHLLHALLKYTTSTVFCLVRAADVEVAMDRIKKALEEFGLSDEAQEFHLEDRVIPLPGNLSHPLLGLDADTFKMLATEIDAILHNGADVNLVKPYSTLKSVNVLGTQEVLRLAVTNGLDKTRVKPVHYISTNGVFPSTLPASKFLETTDLSEISDQLENGYAQSKWVAEQMCHEAAHRGLPVSILRPGNMAPSSRTGQWNGSDFIYLLLKGCATLGSVPARSDWYFDMTPVDYAAHAIVHFAALHPVESLGQTLHIQNPLPPVKSDAFFQFFTTAVASSSTKKTLTTVKYAEWKRALQEASTKENTPVDLQKLAAGIDSFEVYFQSDKVLQKIKPDETLPTSYSELKSPNGALLQNDDGSLRPVGGSVSAYSWENLGMLTHMMAVGVVYGTVSGVIYSVLNNYLHMSATLVATATALVTFPRALRLFTGLLTDCVPICGYRRRPYMILGWMLSFISCLLMAALPLGEPYYGDPSLSDIATSDLTPEQLALINTDAPNRGIKFIILMMIANFGTVMAYSGFNGALMDVSQRESEATRGSVVADVNIVHYVFMVASSFMTGIGLNSEDYGGTFSWTMGFNAIMWVCAAASLLTIPFSWYCIQEVKGERVSMSVSTYLYNLFQERAIYRYAAFHFFYNVFSSITVTSASVIKSDWAKVEPLSSGIANMATALLTISGAFLVKKCGLHWNWRYIIIVCQITVVCIDAIPTMLTIWDVYRNQWFWLGVPLVAEVPTAAAGYVAQLFMLEIENMKGFEATLLGLAVTTDAVGSPFATVIAKSVDGYFDIERTFIEQDDHHVRSQVTYAYLIAYVFNIVSVGFVFLLPKQKAEHVKLATEAYRLGPAPASESYLNYHKILEICRLSGAQAVHPGYGFLSENAAFARACQEANIEFIGPPVKAIEDMGSKSASKDIMIAAGVPVTLGYHGEDQSFDTLQKEARKIGYPVLIKAVLGGGGKGMRIVDQDKDLQEALDACPNMSEALRKKMGDAAVAAAKAVGYVGAGTVEFLLDEDESFYFMEMNTRLQVEHPVTEMITQQDLVELQLKVAAGQELPIRQEDLKIHGHAFEARIYAENPYNDFLPGSGKVQHLRLPPVSKDVRVDTGIVEGDEVSIFYDPMIAKLIVHGDNRQAALDKMVKALHQYQIVGLPTNIEFVSRTADHDAFREGGVDTSFLNKFGDDVLGSLGVYPIYATALGAVSLLLLEQLPRQSREGFSSELHSPWSDDSLAHFRSLETLERKLVLSHDDTEASVTVKCLSKNNYEVQLNHGDNTPTSLSVNGTVDDSGNFKYRVNNRTFKGTAVIHHENLHIFCDDNTQRYEYKFHVPLPSFEPAEGSAGATAHSKITAPMPGKIIKVLVKNGDAITAEQPMLIMEAMKMEHVIRAPKNGSVREVFCEQDDFVTDGHVLVELD</sequence>
<evidence type="ECO:0000259" key="16">
    <source>
        <dbReference type="PROSITE" id="PS50075"/>
    </source>
</evidence>
<dbReference type="InterPro" id="IPR005481">
    <property type="entry name" value="BC-like_N"/>
</dbReference>
<dbReference type="PROSITE" id="PS00012">
    <property type="entry name" value="PHOSPHOPANTETHEINE"/>
    <property type="match status" value="1"/>
</dbReference>
<dbReference type="GO" id="GO:0046872">
    <property type="term" value="F:metal ion binding"/>
    <property type="evidence" value="ECO:0007669"/>
    <property type="project" value="InterPro"/>
</dbReference>
<dbReference type="Proteomes" id="UP000277300">
    <property type="component" value="Unassembled WGS sequence"/>
</dbReference>
<dbReference type="FunFam" id="3.30.1490.20:FF:000003">
    <property type="entry name" value="acetyl-CoA carboxylase isoform X1"/>
    <property type="match status" value="1"/>
</dbReference>
<dbReference type="InterPro" id="IPR036259">
    <property type="entry name" value="MFS_trans_sf"/>
</dbReference>
<keyword evidence="6" id="KW-0597">Phosphoprotein</keyword>
<dbReference type="Pfam" id="PF02785">
    <property type="entry name" value="Biotin_carb_C"/>
    <property type="match status" value="1"/>
</dbReference>
<proteinExistence type="inferred from homology"/>
<dbReference type="PROSITE" id="PS00455">
    <property type="entry name" value="AMP_BINDING"/>
    <property type="match status" value="1"/>
</dbReference>
<dbReference type="InterPro" id="IPR006162">
    <property type="entry name" value="Ppantetheine_attach_site"/>
</dbReference>
<dbReference type="Pfam" id="PF07993">
    <property type="entry name" value="NAD_binding_4"/>
    <property type="match status" value="1"/>
</dbReference>
<dbReference type="InterPro" id="IPR020845">
    <property type="entry name" value="AMP-binding_CS"/>
</dbReference>
<evidence type="ECO:0000256" key="4">
    <source>
        <dbReference type="ARBA" id="ARBA00022448"/>
    </source>
</evidence>
<evidence type="ECO:0000256" key="5">
    <source>
        <dbReference type="ARBA" id="ARBA00022450"/>
    </source>
</evidence>
<reference evidence="20 21" key="1">
    <citation type="submission" date="2018-07" db="EMBL/GenBank/DDBJ databases">
        <title>Genome sequencing of oomycete isolates from Chile give support for New Zealand origin for Phytophthora kernoviae and make available the first Nothophytophthora sp. genome.</title>
        <authorList>
            <person name="Studholme D.J."/>
            <person name="Sanfuentes E."/>
            <person name="Panda P."/>
            <person name="Hill R."/>
            <person name="Sambles C."/>
            <person name="Grant M."/>
            <person name="Williams N.M."/>
            <person name="Mcdougal R.L."/>
        </authorList>
    </citation>
    <scope>NUCLEOTIDE SEQUENCE [LARGE SCALE GENOMIC DNA]</scope>
    <source>
        <strain evidence="20">Chile6</strain>
    </source>
</reference>
<feature type="transmembrane region" description="Helical" evidence="15">
    <location>
        <begin position="1669"/>
        <end position="1690"/>
    </location>
</feature>
<gene>
    <name evidence="20" type="ORF">BBP00_00004758</name>
</gene>
<dbReference type="Pfam" id="PF00289">
    <property type="entry name" value="Biotin_carb_N"/>
    <property type="match status" value="1"/>
</dbReference>
<evidence type="ECO:0000313" key="20">
    <source>
        <dbReference type="EMBL" id="RLN62418.1"/>
    </source>
</evidence>
<dbReference type="InterPro" id="IPR001031">
    <property type="entry name" value="Thioesterase"/>
</dbReference>
<dbReference type="PROSITE" id="PS50968">
    <property type="entry name" value="BIOTINYL_LIPOYL"/>
    <property type="match status" value="1"/>
</dbReference>
<feature type="transmembrane region" description="Helical" evidence="15">
    <location>
        <begin position="1579"/>
        <end position="1600"/>
    </location>
</feature>
<evidence type="ECO:0000256" key="11">
    <source>
        <dbReference type="ARBA" id="ARBA00022989"/>
    </source>
</evidence>
<keyword evidence="8 15" id="KW-0812">Transmembrane</keyword>
<dbReference type="NCBIfam" id="TIGR01746">
    <property type="entry name" value="Thioester-redct"/>
    <property type="match status" value="1"/>
</dbReference>
<dbReference type="InterPro" id="IPR000873">
    <property type="entry name" value="AMP-dep_synth/lig_dom"/>
</dbReference>
<feature type="transmembrane region" description="Helical" evidence="15">
    <location>
        <begin position="1328"/>
        <end position="1349"/>
    </location>
</feature>
<dbReference type="FunFam" id="2.40.50.100:FF:000003">
    <property type="entry name" value="Acetyl-CoA carboxylase biotin carboxyl carrier protein"/>
    <property type="match status" value="1"/>
</dbReference>
<dbReference type="InterPro" id="IPR036291">
    <property type="entry name" value="NAD(P)-bd_dom_sf"/>
</dbReference>
<dbReference type="InterPro" id="IPR016185">
    <property type="entry name" value="PreATP-grasp_dom_sf"/>
</dbReference>
<dbReference type="InterPro" id="IPR013120">
    <property type="entry name" value="FAR_NAD-bd"/>
</dbReference>
<evidence type="ECO:0000256" key="14">
    <source>
        <dbReference type="PROSITE-ProRule" id="PRU00409"/>
    </source>
</evidence>
<dbReference type="Gene3D" id="3.40.50.1820">
    <property type="entry name" value="alpha/beta hydrolase"/>
    <property type="match status" value="1"/>
</dbReference>
<feature type="domain" description="ATP-grasp" evidence="18">
    <location>
        <begin position="1925"/>
        <end position="1995"/>
    </location>
</feature>
<feature type="transmembrane region" description="Helical" evidence="15">
    <location>
        <begin position="1454"/>
        <end position="1476"/>
    </location>
</feature>
<dbReference type="InterPro" id="IPR010080">
    <property type="entry name" value="Thioester_reductase-like_dom"/>
</dbReference>
<comment type="subcellular location">
    <subcellularLocation>
        <location evidence="2">Membrane</location>
        <topology evidence="2">Multi-pass membrane protein</topology>
    </subcellularLocation>
</comment>
<dbReference type="InterPro" id="IPR009081">
    <property type="entry name" value="PP-bd_ACP"/>
</dbReference>
<dbReference type="InterPro" id="IPR005479">
    <property type="entry name" value="CPAse_ATP-bd"/>
</dbReference>
<dbReference type="GO" id="GO:0016020">
    <property type="term" value="C:membrane"/>
    <property type="evidence" value="ECO:0007669"/>
    <property type="project" value="UniProtKB-SubCell"/>
</dbReference>
<name>A0A3F2RSB2_9STRA</name>
<dbReference type="InterPro" id="IPR000089">
    <property type="entry name" value="Biotin_lipoyl"/>
</dbReference>
<comment type="similarity">
    <text evidence="3">Belongs to the major facilitator superfamily. Folate-biopterin transporter (TC 2.A.71) family.</text>
</comment>
<evidence type="ECO:0008006" key="22">
    <source>
        <dbReference type="Google" id="ProtNLM"/>
    </source>
</evidence>
<keyword evidence="12 15" id="KW-0472">Membrane</keyword>
<dbReference type="CDD" id="cd06850">
    <property type="entry name" value="biotinyl_domain"/>
    <property type="match status" value="1"/>
</dbReference>
<dbReference type="Pfam" id="PF00364">
    <property type="entry name" value="Biotin_lipoyl"/>
    <property type="match status" value="1"/>
</dbReference>
<dbReference type="Gene3D" id="3.40.50.12780">
    <property type="entry name" value="N-terminal domain of ligase-like"/>
    <property type="match status" value="1"/>
</dbReference>
<dbReference type="EMBL" id="MBDO02000122">
    <property type="protein sequence ID" value="RLN62418.1"/>
    <property type="molecule type" value="Genomic_DNA"/>
</dbReference>
<dbReference type="SMART" id="SM00878">
    <property type="entry name" value="Biotin_carb_C"/>
    <property type="match status" value="1"/>
</dbReference>
<keyword evidence="9 14" id="KW-0547">Nucleotide-binding</keyword>
<evidence type="ECO:0000256" key="13">
    <source>
        <dbReference type="ARBA" id="ARBA00023267"/>
    </source>
</evidence>
<dbReference type="InterPro" id="IPR039309">
    <property type="entry name" value="BT1"/>
</dbReference>
<dbReference type="PROSITE" id="PS50975">
    <property type="entry name" value="ATP_GRASP"/>
    <property type="match status" value="2"/>
</dbReference>
<dbReference type="Gene3D" id="3.40.50.720">
    <property type="entry name" value="NAD(P)-binding Rossmann-like Domain"/>
    <property type="match status" value="1"/>
</dbReference>
<dbReference type="Gene3D" id="1.20.1250.20">
    <property type="entry name" value="MFS general substrate transporter like domains"/>
    <property type="match status" value="1"/>
</dbReference>
<dbReference type="Gene3D" id="3.30.470.20">
    <property type="entry name" value="ATP-grasp fold, B domain"/>
    <property type="match status" value="2"/>
</dbReference>
<feature type="transmembrane region" description="Helical" evidence="15">
    <location>
        <begin position="1642"/>
        <end position="1663"/>
    </location>
</feature>
<evidence type="ECO:0000313" key="21">
    <source>
        <dbReference type="Proteomes" id="UP000277300"/>
    </source>
</evidence>
<feature type="transmembrane region" description="Helical" evidence="15">
    <location>
        <begin position="1497"/>
        <end position="1515"/>
    </location>
</feature>
<dbReference type="InterPro" id="IPR029058">
    <property type="entry name" value="AB_hydrolase_fold"/>
</dbReference>
<dbReference type="Gene3D" id="3.30.300.30">
    <property type="match status" value="1"/>
</dbReference>
<evidence type="ECO:0000259" key="18">
    <source>
        <dbReference type="PROSITE" id="PS50975"/>
    </source>
</evidence>
<dbReference type="GO" id="GO:0005524">
    <property type="term" value="F:ATP binding"/>
    <property type="evidence" value="ECO:0007669"/>
    <property type="project" value="UniProtKB-UniRule"/>
</dbReference>
<keyword evidence="7" id="KW-0436">Ligase</keyword>
<dbReference type="Pfam" id="PF13193">
    <property type="entry name" value="AMP-binding_C"/>
    <property type="match status" value="1"/>
</dbReference>
<evidence type="ECO:0000259" key="17">
    <source>
        <dbReference type="PROSITE" id="PS50968"/>
    </source>
</evidence>
<dbReference type="SUPFAM" id="SSF51246">
    <property type="entry name" value="Rudiment single hybrid motif"/>
    <property type="match status" value="1"/>
</dbReference>
<dbReference type="InterPro" id="IPR005482">
    <property type="entry name" value="Biotin_COase_C"/>
</dbReference>
<dbReference type="OrthoDB" id="189763at2759"/>
<dbReference type="SUPFAM" id="SSF53474">
    <property type="entry name" value="alpha/beta-Hydrolases"/>
    <property type="match status" value="1"/>
</dbReference>
<dbReference type="PROSITE" id="PS00867">
    <property type="entry name" value="CPSASE_2"/>
    <property type="match status" value="1"/>
</dbReference>
<dbReference type="Pfam" id="PF00975">
    <property type="entry name" value="Thioesterase"/>
    <property type="match status" value="1"/>
</dbReference>
<comment type="cofactor">
    <cofactor evidence="1">
        <name>biotin</name>
        <dbReference type="ChEBI" id="CHEBI:57586"/>
    </cofactor>
</comment>
<dbReference type="PROSITE" id="PS50075">
    <property type="entry name" value="CARRIER"/>
    <property type="match status" value="1"/>
</dbReference>
<dbReference type="InterPro" id="IPR045851">
    <property type="entry name" value="AMP-bd_C_sf"/>
</dbReference>
<dbReference type="CDD" id="cd05235">
    <property type="entry name" value="SDR_e1"/>
    <property type="match status" value="1"/>
</dbReference>
<evidence type="ECO:0000256" key="15">
    <source>
        <dbReference type="SAM" id="Phobius"/>
    </source>
</evidence>
<dbReference type="InterPro" id="IPR011053">
    <property type="entry name" value="Single_hybrid_motif"/>
</dbReference>
<feature type="transmembrane region" description="Helical" evidence="15">
    <location>
        <begin position="1612"/>
        <end position="1630"/>
    </location>
</feature>
<feature type="domain" description="ATP-grasp" evidence="18">
    <location>
        <begin position="1858"/>
        <end position="1914"/>
    </location>
</feature>
<dbReference type="Pfam" id="PF00550">
    <property type="entry name" value="PP-binding"/>
    <property type="match status" value="1"/>
</dbReference>
<dbReference type="SUPFAM" id="SSF52440">
    <property type="entry name" value="PreATP-grasp domain"/>
    <property type="match status" value="1"/>
</dbReference>
<accession>A0A3F2RSB2</accession>
<feature type="domain" description="Biotin carboxylation" evidence="19">
    <location>
        <begin position="1677"/>
        <end position="2125"/>
    </location>
</feature>
<evidence type="ECO:0000256" key="6">
    <source>
        <dbReference type="ARBA" id="ARBA00022553"/>
    </source>
</evidence>
<dbReference type="InterPro" id="IPR042099">
    <property type="entry name" value="ANL_N_sf"/>
</dbReference>
<evidence type="ECO:0000256" key="10">
    <source>
        <dbReference type="ARBA" id="ARBA00022840"/>
    </source>
</evidence>
<feature type="domain" description="Carrier" evidence="16">
    <location>
        <begin position="808"/>
        <end position="886"/>
    </location>
</feature>
<feature type="transmembrane region" description="Helical" evidence="15">
    <location>
        <begin position="1753"/>
        <end position="1772"/>
    </location>
</feature>
<feature type="domain" description="Lipoyl-binding" evidence="17">
    <location>
        <begin position="2279"/>
        <end position="2356"/>
    </location>
</feature>
<dbReference type="SUPFAM" id="SSF103473">
    <property type="entry name" value="MFS general substrate transporter"/>
    <property type="match status" value="1"/>
</dbReference>
<evidence type="ECO:0000259" key="19">
    <source>
        <dbReference type="PROSITE" id="PS50979"/>
    </source>
</evidence>
<dbReference type="Gene3D" id="1.10.1200.10">
    <property type="entry name" value="ACP-like"/>
    <property type="match status" value="1"/>
</dbReference>
<keyword evidence="13" id="KW-0092">Biotin</keyword>
<dbReference type="InterPro" id="IPR025110">
    <property type="entry name" value="AMP-bd_C"/>
</dbReference>
<comment type="caution">
    <text evidence="20">The sequence shown here is derived from an EMBL/GenBank/DDBJ whole genome shotgun (WGS) entry which is preliminary data.</text>
</comment>
<feature type="transmembrane region" description="Helical" evidence="15">
    <location>
        <begin position="1527"/>
        <end position="1551"/>
    </location>
</feature>
<dbReference type="SUPFAM" id="SSF47336">
    <property type="entry name" value="ACP-like"/>
    <property type="match status" value="1"/>
</dbReference>
<keyword evidence="4" id="KW-0813">Transport</keyword>
<dbReference type="PANTHER" id="PTHR44845">
    <property type="entry name" value="CARRIER DOMAIN-CONTAINING PROTEIN"/>
    <property type="match status" value="1"/>
</dbReference>
<dbReference type="PANTHER" id="PTHR44845:SF6">
    <property type="entry name" value="BETA-ALANINE-ACTIVATING ENZYME"/>
    <property type="match status" value="1"/>
</dbReference>
<dbReference type="SUPFAM" id="SSF56059">
    <property type="entry name" value="Glutathione synthetase ATP-binding domain-like"/>
    <property type="match status" value="1"/>
</dbReference>
<dbReference type="SUPFAM" id="SSF51230">
    <property type="entry name" value="Single hybrid motif"/>
    <property type="match status" value="1"/>
</dbReference>
<dbReference type="SUPFAM" id="SSF56801">
    <property type="entry name" value="Acetyl-CoA synthetase-like"/>
    <property type="match status" value="1"/>
</dbReference>
<evidence type="ECO:0000256" key="7">
    <source>
        <dbReference type="ARBA" id="ARBA00022598"/>
    </source>
</evidence>
<dbReference type="InterPro" id="IPR036736">
    <property type="entry name" value="ACP-like_sf"/>
</dbReference>
<dbReference type="Pfam" id="PF02786">
    <property type="entry name" value="CPSase_L_D2"/>
    <property type="match status" value="1"/>
</dbReference>
<dbReference type="InterPro" id="IPR011054">
    <property type="entry name" value="Rudment_hybrid_motif"/>
</dbReference>